<dbReference type="InterPro" id="IPR043736">
    <property type="entry name" value="DUF5681"/>
</dbReference>
<feature type="region of interest" description="Disordered" evidence="1">
    <location>
        <begin position="92"/>
        <end position="114"/>
    </location>
</feature>
<proteinExistence type="predicted"/>
<dbReference type="AlphaFoldDB" id="A0A9X9WPZ6"/>
<gene>
    <name evidence="3" type="ORF">GXW75_24335</name>
</gene>
<dbReference type="EMBL" id="JAAEDK010000100">
    <property type="protein sequence ID" value="MBR0662406.1"/>
    <property type="molecule type" value="Genomic_DNA"/>
</dbReference>
<evidence type="ECO:0000313" key="4">
    <source>
        <dbReference type="Proteomes" id="UP001138708"/>
    </source>
</evidence>
<sequence length="114" mass="12883">MNEKVVVHEGGRRRKITKGETIAKQLVNKAASCELRAMQMLKTIERRQLMATQAAERSATLEPVALQPQYPQIDFSKLSTRQLKVLQEAIEIIEGRQEPPDLPMPPPDPGEEPR</sequence>
<reference evidence="3" key="1">
    <citation type="submission" date="2020-01" db="EMBL/GenBank/DDBJ databases">
        <authorList>
            <person name="Rat A."/>
        </authorList>
    </citation>
    <scope>NUCLEOTIDE SEQUENCE</scope>
    <source>
        <strain evidence="3">LMG 31161</strain>
    </source>
</reference>
<evidence type="ECO:0000313" key="3">
    <source>
        <dbReference type="EMBL" id="MBR0662406.1"/>
    </source>
</evidence>
<name>A0A9X9WPZ6_9PROT</name>
<dbReference type="Pfam" id="PF18932">
    <property type="entry name" value="DUF5681"/>
    <property type="match status" value="1"/>
</dbReference>
<protein>
    <recommendedName>
        <fullName evidence="2">DUF5681 domain-containing protein</fullName>
    </recommendedName>
</protein>
<evidence type="ECO:0000259" key="2">
    <source>
        <dbReference type="Pfam" id="PF18932"/>
    </source>
</evidence>
<accession>A0A9X9WPZ6</accession>
<feature type="domain" description="DUF5681" evidence="2">
    <location>
        <begin position="2"/>
        <end position="42"/>
    </location>
</feature>
<comment type="caution">
    <text evidence="3">The sequence shown here is derived from an EMBL/GenBank/DDBJ whole genome shotgun (WGS) entry which is preliminary data.</text>
</comment>
<evidence type="ECO:0000256" key="1">
    <source>
        <dbReference type="SAM" id="MobiDB-lite"/>
    </source>
</evidence>
<reference evidence="3" key="2">
    <citation type="journal article" date="2021" name="Syst. Appl. Microbiol.">
        <title>Roseomonas hellenica sp. nov., isolated from roots of wild-growing Alkanna tinctoria.</title>
        <authorList>
            <person name="Rat A."/>
            <person name="Naranjo H.D."/>
            <person name="Lebbe L."/>
            <person name="Cnockaert M."/>
            <person name="Krigas N."/>
            <person name="Grigoriadou K."/>
            <person name="Maloupa E."/>
            <person name="Willems A."/>
        </authorList>
    </citation>
    <scope>NUCLEOTIDE SEQUENCE</scope>
    <source>
        <strain evidence="3">LMG 31161</strain>
    </source>
</reference>
<organism evidence="3 4">
    <name type="scientific">Neoroseomonas oryzicola</name>
    <dbReference type="NCBI Taxonomy" id="535904"/>
    <lineage>
        <taxon>Bacteria</taxon>
        <taxon>Pseudomonadati</taxon>
        <taxon>Pseudomonadota</taxon>
        <taxon>Alphaproteobacteria</taxon>
        <taxon>Acetobacterales</taxon>
        <taxon>Acetobacteraceae</taxon>
        <taxon>Neoroseomonas</taxon>
    </lineage>
</organism>
<dbReference type="Proteomes" id="UP001138708">
    <property type="component" value="Unassembled WGS sequence"/>
</dbReference>